<feature type="domain" description="Bacterial sugar transferase" evidence="8">
    <location>
        <begin position="299"/>
        <end position="486"/>
    </location>
</feature>
<evidence type="ECO:0000256" key="2">
    <source>
        <dbReference type="ARBA" id="ARBA00006464"/>
    </source>
</evidence>
<dbReference type="Pfam" id="PF02397">
    <property type="entry name" value="Bac_transf"/>
    <property type="match status" value="1"/>
</dbReference>
<dbReference type="Proteomes" id="UP000215332">
    <property type="component" value="Chromosome 1"/>
</dbReference>
<keyword evidence="6 7" id="KW-0472">Membrane</keyword>
<keyword evidence="5 7" id="KW-1133">Transmembrane helix</keyword>
<dbReference type="Pfam" id="PF13727">
    <property type="entry name" value="CoA_binding_3"/>
    <property type="match status" value="1"/>
</dbReference>
<feature type="transmembrane region" description="Helical" evidence="7">
    <location>
        <begin position="130"/>
        <end position="151"/>
    </location>
</feature>
<evidence type="ECO:0000313" key="10">
    <source>
        <dbReference type="Proteomes" id="UP000215332"/>
    </source>
</evidence>
<evidence type="ECO:0000313" key="9">
    <source>
        <dbReference type="EMBL" id="SNV33138.1"/>
    </source>
</evidence>
<reference evidence="9 10" key="1">
    <citation type="submission" date="2017-06" db="EMBL/GenBank/DDBJ databases">
        <authorList>
            <consortium name="Pathogen Informatics"/>
        </authorList>
    </citation>
    <scope>NUCLEOTIDE SEQUENCE [LARGE SCALE GENOMIC DNA]</scope>
    <source>
        <strain evidence="9 10">NCTC11865</strain>
    </source>
</reference>
<dbReference type="GO" id="GO:0016020">
    <property type="term" value="C:membrane"/>
    <property type="evidence" value="ECO:0007669"/>
    <property type="project" value="UniProtKB-SubCell"/>
</dbReference>
<sequence>MVPARTPYPKGIIIPSSKPTGVRHPSWPSHIRNVLVLGDALAIASALMATLYIRIPDPDTPLAGARCLTYPTLALGLGSVWLVVLSTNGSHRIRLVGSGLQQYQLAMRGTLWVFGVLAVLSYLFKLSVSRSLFLIALPLGLILMCLERKVIRKVIQRSRKQGRFLIPTLVIGAGPEVERTVQTLRRNIAVGYAPAAVCLNGEEPQKCSDLPADLPVLGYPQLLKEVREFPLSAVVAAGGMSSVQTKQLSWDLEDCRTQLLFIPELIDVAGPRMSTYEAAGLNLVHVDLARYSGIKYLIKRVFDILASTVALIVFSPTMAVTALAIRLEDGGPVIFKQERIGENGKPFTIHKFRSMAVDAEARMAELIDANGGSALLFKMEDDPRITKVGRFIRKYSIDELPQFWTVLRGSMSIVGPRPQVQREVDEYEGPTHRRLLVKPGITGLWQIGGRSDLPLEEAIRLDLRYVENWSLLGDISIILKTVKVVLFPNGAY</sequence>
<dbReference type="GO" id="GO:0016780">
    <property type="term" value="F:phosphotransferase activity, for other substituted phosphate groups"/>
    <property type="evidence" value="ECO:0007669"/>
    <property type="project" value="TreeGrafter"/>
</dbReference>
<dbReference type="KEGG" id="cgrn:4412665_00909"/>
<evidence type="ECO:0000256" key="3">
    <source>
        <dbReference type="ARBA" id="ARBA00022679"/>
    </source>
</evidence>
<protein>
    <submittedName>
        <fullName evidence="9">Putative colanic biosynthesis UDP-glucose lipid carrier transferase</fullName>
    </submittedName>
</protein>
<feature type="transmembrane region" description="Helical" evidence="7">
    <location>
        <begin position="105"/>
        <end position="124"/>
    </location>
</feature>
<dbReference type="InterPro" id="IPR003362">
    <property type="entry name" value="Bact_transf"/>
</dbReference>
<dbReference type="EMBL" id="LT906441">
    <property type="protein sequence ID" value="SNV33138.1"/>
    <property type="molecule type" value="Genomic_DNA"/>
</dbReference>
<organism evidence="9 10">
    <name type="scientific">Cutibacterium granulosum</name>
    <dbReference type="NCBI Taxonomy" id="33011"/>
    <lineage>
        <taxon>Bacteria</taxon>
        <taxon>Bacillati</taxon>
        <taxon>Actinomycetota</taxon>
        <taxon>Actinomycetes</taxon>
        <taxon>Propionibacteriales</taxon>
        <taxon>Propionibacteriaceae</taxon>
        <taxon>Cutibacterium</taxon>
    </lineage>
</organism>
<feature type="transmembrane region" description="Helical" evidence="7">
    <location>
        <begin position="34"/>
        <end position="55"/>
    </location>
</feature>
<feature type="transmembrane region" description="Helical" evidence="7">
    <location>
        <begin position="67"/>
        <end position="85"/>
    </location>
</feature>
<evidence type="ECO:0000256" key="4">
    <source>
        <dbReference type="ARBA" id="ARBA00022692"/>
    </source>
</evidence>
<accession>A0A239WGX4</accession>
<keyword evidence="3 9" id="KW-0808">Transferase</keyword>
<evidence type="ECO:0000256" key="5">
    <source>
        <dbReference type="ARBA" id="ARBA00022989"/>
    </source>
</evidence>
<evidence type="ECO:0000256" key="7">
    <source>
        <dbReference type="SAM" id="Phobius"/>
    </source>
</evidence>
<evidence type="ECO:0000256" key="1">
    <source>
        <dbReference type="ARBA" id="ARBA00004141"/>
    </source>
</evidence>
<dbReference type="NCBIfam" id="TIGR03025">
    <property type="entry name" value="EPS_sugtrans"/>
    <property type="match status" value="1"/>
</dbReference>
<dbReference type="eggNOG" id="COG2148">
    <property type="taxonomic scope" value="Bacteria"/>
</dbReference>
<keyword evidence="4 7" id="KW-0812">Transmembrane</keyword>
<evidence type="ECO:0000259" key="8">
    <source>
        <dbReference type="Pfam" id="PF02397"/>
    </source>
</evidence>
<gene>
    <name evidence="9" type="primary">wcaJ_2</name>
    <name evidence="9" type="ORF">SAMEA4412665_00909</name>
</gene>
<feature type="transmembrane region" description="Helical" evidence="7">
    <location>
        <begin position="304"/>
        <end position="325"/>
    </location>
</feature>
<comment type="similarity">
    <text evidence="2">Belongs to the bacterial sugar transferase family.</text>
</comment>
<dbReference type="PANTHER" id="PTHR30576:SF10">
    <property type="entry name" value="SLL5057 PROTEIN"/>
    <property type="match status" value="1"/>
</dbReference>
<dbReference type="InterPro" id="IPR017475">
    <property type="entry name" value="EPS_sugar_tfrase"/>
</dbReference>
<proteinExistence type="inferred from homology"/>
<dbReference type="PANTHER" id="PTHR30576">
    <property type="entry name" value="COLANIC BIOSYNTHESIS UDP-GLUCOSE LIPID CARRIER TRANSFERASE"/>
    <property type="match status" value="1"/>
</dbReference>
<evidence type="ECO:0000256" key="6">
    <source>
        <dbReference type="ARBA" id="ARBA00023136"/>
    </source>
</evidence>
<comment type="subcellular location">
    <subcellularLocation>
        <location evidence="1">Membrane</location>
        <topology evidence="1">Multi-pass membrane protein</topology>
    </subcellularLocation>
</comment>
<dbReference type="AlphaFoldDB" id="A0A239WGX4"/>
<name>A0A239WGX4_9ACTN</name>